<dbReference type="PROSITE" id="PS51354">
    <property type="entry name" value="GLUTAREDOXIN_2"/>
    <property type="match status" value="1"/>
</dbReference>
<evidence type="ECO:0000313" key="10">
    <source>
        <dbReference type="Proteomes" id="UP000307440"/>
    </source>
</evidence>
<evidence type="ECO:0000256" key="4">
    <source>
        <dbReference type="ARBA" id="ARBA00022982"/>
    </source>
</evidence>
<dbReference type="GO" id="GO:0004364">
    <property type="term" value="F:glutathione transferase activity"/>
    <property type="evidence" value="ECO:0007669"/>
    <property type="project" value="UniProtKB-EC"/>
</dbReference>
<dbReference type="InterPro" id="IPR002109">
    <property type="entry name" value="Glutaredoxin"/>
</dbReference>
<dbReference type="PROSITE" id="PS00195">
    <property type="entry name" value="GLUTAREDOXIN_1"/>
    <property type="match status" value="1"/>
</dbReference>
<evidence type="ECO:0000256" key="5">
    <source>
        <dbReference type="ARBA" id="ARBA00023157"/>
    </source>
</evidence>
<accession>A0A5C3KLP4</accession>
<comment type="catalytic activity">
    <reaction evidence="1">
        <text>2 glutathione + H2O2 = glutathione disulfide + 2 H2O</text>
        <dbReference type="Rhea" id="RHEA:16833"/>
        <dbReference type="ChEBI" id="CHEBI:15377"/>
        <dbReference type="ChEBI" id="CHEBI:16240"/>
        <dbReference type="ChEBI" id="CHEBI:57925"/>
        <dbReference type="ChEBI" id="CHEBI:58297"/>
        <dbReference type="EC" id="1.11.1.9"/>
    </reaction>
</comment>
<protein>
    <recommendedName>
        <fullName evidence="2">glutathione peroxidase</fullName>
        <ecNumber evidence="2">1.11.1.9</ecNumber>
    </recommendedName>
</protein>
<reference evidence="9 10" key="1">
    <citation type="journal article" date="2019" name="Nat. Ecol. Evol.">
        <title>Megaphylogeny resolves global patterns of mushroom evolution.</title>
        <authorList>
            <person name="Varga T."/>
            <person name="Krizsan K."/>
            <person name="Foldi C."/>
            <person name="Dima B."/>
            <person name="Sanchez-Garcia M."/>
            <person name="Sanchez-Ramirez S."/>
            <person name="Szollosi G.J."/>
            <person name="Szarkandi J.G."/>
            <person name="Papp V."/>
            <person name="Albert L."/>
            <person name="Andreopoulos W."/>
            <person name="Angelini C."/>
            <person name="Antonin V."/>
            <person name="Barry K.W."/>
            <person name="Bougher N.L."/>
            <person name="Buchanan P."/>
            <person name="Buyck B."/>
            <person name="Bense V."/>
            <person name="Catcheside P."/>
            <person name="Chovatia M."/>
            <person name="Cooper J."/>
            <person name="Damon W."/>
            <person name="Desjardin D."/>
            <person name="Finy P."/>
            <person name="Geml J."/>
            <person name="Haridas S."/>
            <person name="Hughes K."/>
            <person name="Justo A."/>
            <person name="Karasinski D."/>
            <person name="Kautmanova I."/>
            <person name="Kiss B."/>
            <person name="Kocsube S."/>
            <person name="Kotiranta H."/>
            <person name="LaButti K.M."/>
            <person name="Lechner B.E."/>
            <person name="Liimatainen K."/>
            <person name="Lipzen A."/>
            <person name="Lukacs Z."/>
            <person name="Mihaltcheva S."/>
            <person name="Morgado L.N."/>
            <person name="Niskanen T."/>
            <person name="Noordeloos M.E."/>
            <person name="Ohm R.A."/>
            <person name="Ortiz-Santana B."/>
            <person name="Ovrebo C."/>
            <person name="Racz N."/>
            <person name="Riley R."/>
            <person name="Savchenko A."/>
            <person name="Shiryaev A."/>
            <person name="Soop K."/>
            <person name="Spirin V."/>
            <person name="Szebenyi C."/>
            <person name="Tomsovsky M."/>
            <person name="Tulloss R.E."/>
            <person name="Uehling J."/>
            <person name="Grigoriev I.V."/>
            <person name="Vagvolgyi C."/>
            <person name="Papp T."/>
            <person name="Martin F.M."/>
            <person name="Miettinen O."/>
            <person name="Hibbett D.S."/>
            <person name="Nagy L.G."/>
        </authorList>
    </citation>
    <scope>NUCLEOTIDE SEQUENCE [LARGE SCALE GENOMIC DNA]</scope>
    <source>
        <strain evidence="9 10">CBS 121175</strain>
    </source>
</reference>
<dbReference type="PANTHER" id="PTHR45694:SF18">
    <property type="entry name" value="GLUTAREDOXIN-1-RELATED"/>
    <property type="match status" value="1"/>
</dbReference>
<dbReference type="STRING" id="230819.A0A5C3KLP4"/>
<dbReference type="EMBL" id="ML210273">
    <property type="protein sequence ID" value="TFK21281.1"/>
    <property type="molecule type" value="Genomic_DNA"/>
</dbReference>
<dbReference type="NCBIfam" id="TIGR02180">
    <property type="entry name" value="GRX_euk"/>
    <property type="match status" value="1"/>
</dbReference>
<evidence type="ECO:0000256" key="7">
    <source>
        <dbReference type="ARBA" id="ARBA00035808"/>
    </source>
</evidence>
<proteinExistence type="predicted"/>
<name>A0A5C3KLP4_COPMA</name>
<dbReference type="InterPro" id="IPR011767">
    <property type="entry name" value="GLR_AS"/>
</dbReference>
<dbReference type="GO" id="GO:0004602">
    <property type="term" value="F:glutathione peroxidase activity"/>
    <property type="evidence" value="ECO:0007669"/>
    <property type="project" value="UniProtKB-EC"/>
</dbReference>
<evidence type="ECO:0000256" key="6">
    <source>
        <dbReference type="ARBA" id="ARBA00023284"/>
    </source>
</evidence>
<dbReference type="GO" id="GO:0005737">
    <property type="term" value="C:cytoplasm"/>
    <property type="evidence" value="ECO:0007669"/>
    <property type="project" value="TreeGrafter"/>
</dbReference>
<evidence type="ECO:0000256" key="1">
    <source>
        <dbReference type="ARBA" id="ARBA00000217"/>
    </source>
</evidence>
<keyword evidence="6" id="KW-0676">Redox-active center</keyword>
<dbReference type="OrthoDB" id="418495at2759"/>
<keyword evidence="3" id="KW-0813">Transport</keyword>
<evidence type="ECO:0000259" key="8">
    <source>
        <dbReference type="Pfam" id="PF00462"/>
    </source>
</evidence>
<dbReference type="GO" id="GO:0034599">
    <property type="term" value="P:cellular response to oxidative stress"/>
    <property type="evidence" value="ECO:0007669"/>
    <property type="project" value="TreeGrafter"/>
</dbReference>
<dbReference type="PANTHER" id="PTHR45694">
    <property type="entry name" value="GLUTAREDOXIN 2"/>
    <property type="match status" value="1"/>
</dbReference>
<dbReference type="Pfam" id="PF00462">
    <property type="entry name" value="Glutaredoxin"/>
    <property type="match status" value="1"/>
</dbReference>
<dbReference type="Proteomes" id="UP000307440">
    <property type="component" value="Unassembled WGS sequence"/>
</dbReference>
<dbReference type="PROSITE" id="PS00194">
    <property type="entry name" value="THIOREDOXIN_1"/>
    <property type="match status" value="1"/>
</dbReference>
<sequence length="117" mass="12649">MSASTSISQGASIAEFVDATITKNQVVIFSKSYCPYCKRTKALFAASFPELEPEILELDERDDGGPIQQYLAEKTGQRTVPNVFVATKHIGGNDDTHSAFKAGKLAKLLEAKATPNL</sequence>
<dbReference type="SUPFAM" id="SSF52833">
    <property type="entry name" value="Thioredoxin-like"/>
    <property type="match status" value="1"/>
</dbReference>
<keyword evidence="10" id="KW-1185">Reference proteome</keyword>
<dbReference type="InterPro" id="IPR011899">
    <property type="entry name" value="Glutaredoxin_euk/vir"/>
</dbReference>
<evidence type="ECO:0000313" key="9">
    <source>
        <dbReference type="EMBL" id="TFK21281.1"/>
    </source>
</evidence>
<dbReference type="InterPro" id="IPR036249">
    <property type="entry name" value="Thioredoxin-like_sf"/>
</dbReference>
<keyword evidence="4" id="KW-0249">Electron transport</keyword>
<dbReference type="AlphaFoldDB" id="A0A5C3KLP4"/>
<organism evidence="9 10">
    <name type="scientific">Coprinopsis marcescibilis</name>
    <name type="common">Agaric fungus</name>
    <name type="synonym">Psathyrella marcescibilis</name>
    <dbReference type="NCBI Taxonomy" id="230819"/>
    <lineage>
        <taxon>Eukaryota</taxon>
        <taxon>Fungi</taxon>
        <taxon>Dikarya</taxon>
        <taxon>Basidiomycota</taxon>
        <taxon>Agaricomycotina</taxon>
        <taxon>Agaricomycetes</taxon>
        <taxon>Agaricomycetidae</taxon>
        <taxon>Agaricales</taxon>
        <taxon>Agaricineae</taxon>
        <taxon>Psathyrellaceae</taxon>
        <taxon>Coprinopsis</taxon>
    </lineage>
</organism>
<dbReference type="FunFam" id="3.40.30.10:FF:000026">
    <property type="entry name" value="Glutaredoxin 2"/>
    <property type="match status" value="1"/>
</dbReference>
<evidence type="ECO:0000256" key="2">
    <source>
        <dbReference type="ARBA" id="ARBA00012310"/>
    </source>
</evidence>
<evidence type="ECO:0000256" key="3">
    <source>
        <dbReference type="ARBA" id="ARBA00022448"/>
    </source>
</evidence>
<keyword evidence="5" id="KW-1015">Disulfide bond</keyword>
<dbReference type="InterPro" id="IPR014025">
    <property type="entry name" value="Glutaredoxin_subgr"/>
</dbReference>
<dbReference type="PRINTS" id="PR00160">
    <property type="entry name" value="GLUTAREDOXIN"/>
</dbReference>
<dbReference type="GO" id="GO:0015038">
    <property type="term" value="F:glutathione disulfide oxidoreductase activity"/>
    <property type="evidence" value="ECO:0007669"/>
    <property type="project" value="TreeGrafter"/>
</dbReference>
<dbReference type="EC" id="1.11.1.9" evidence="2"/>
<comment type="catalytic activity">
    <reaction evidence="7">
        <text>1-chloro-2,4-dinitrobenzene + glutathione = 2,4-dinitrophenyl-S-glutathione + chloride + H(+)</text>
        <dbReference type="Rhea" id="RHEA:51220"/>
        <dbReference type="ChEBI" id="CHEBI:15378"/>
        <dbReference type="ChEBI" id="CHEBI:17996"/>
        <dbReference type="ChEBI" id="CHEBI:34718"/>
        <dbReference type="ChEBI" id="CHEBI:57925"/>
        <dbReference type="ChEBI" id="CHEBI:133977"/>
        <dbReference type="EC" id="2.5.1.18"/>
    </reaction>
</comment>
<feature type="domain" description="Glutaredoxin" evidence="8">
    <location>
        <begin position="26"/>
        <end position="90"/>
    </location>
</feature>
<gene>
    <name evidence="9" type="ORF">FA15DRAFT_696448</name>
</gene>
<dbReference type="InterPro" id="IPR017937">
    <property type="entry name" value="Thioredoxin_CS"/>
</dbReference>
<dbReference type="Gene3D" id="3.40.30.10">
    <property type="entry name" value="Glutaredoxin"/>
    <property type="match status" value="1"/>
</dbReference>
<dbReference type="CDD" id="cd03419">
    <property type="entry name" value="GRX_GRXh_1_2_like"/>
    <property type="match status" value="1"/>
</dbReference>